<reference evidence="2" key="1">
    <citation type="submission" date="2014-11" db="EMBL/GenBank/DDBJ databases">
        <authorList>
            <person name="Amaro Gonzalez C."/>
        </authorList>
    </citation>
    <scope>NUCLEOTIDE SEQUENCE</scope>
</reference>
<protein>
    <submittedName>
        <fullName evidence="2">Uncharacterized protein</fullName>
    </submittedName>
</protein>
<feature type="compositionally biased region" description="Polar residues" evidence="1">
    <location>
        <begin position="1"/>
        <end position="14"/>
    </location>
</feature>
<dbReference type="EMBL" id="GBXM01071371">
    <property type="protein sequence ID" value="JAH37206.1"/>
    <property type="molecule type" value="Transcribed_RNA"/>
</dbReference>
<accession>A0A0E9S7F4</accession>
<dbReference type="AlphaFoldDB" id="A0A0E9S7F4"/>
<evidence type="ECO:0000313" key="2">
    <source>
        <dbReference type="EMBL" id="JAH37206.1"/>
    </source>
</evidence>
<organism evidence="2">
    <name type="scientific">Anguilla anguilla</name>
    <name type="common">European freshwater eel</name>
    <name type="synonym">Muraena anguilla</name>
    <dbReference type="NCBI Taxonomy" id="7936"/>
    <lineage>
        <taxon>Eukaryota</taxon>
        <taxon>Metazoa</taxon>
        <taxon>Chordata</taxon>
        <taxon>Craniata</taxon>
        <taxon>Vertebrata</taxon>
        <taxon>Euteleostomi</taxon>
        <taxon>Actinopterygii</taxon>
        <taxon>Neopterygii</taxon>
        <taxon>Teleostei</taxon>
        <taxon>Anguilliformes</taxon>
        <taxon>Anguillidae</taxon>
        <taxon>Anguilla</taxon>
    </lineage>
</organism>
<sequence length="24" mass="2690">MEFLSNFSLATNSLTPPPCTLYNE</sequence>
<proteinExistence type="predicted"/>
<reference evidence="2" key="2">
    <citation type="journal article" date="2015" name="Fish Shellfish Immunol.">
        <title>Early steps in the European eel (Anguilla anguilla)-Vibrio vulnificus interaction in the gills: Role of the RtxA13 toxin.</title>
        <authorList>
            <person name="Callol A."/>
            <person name="Pajuelo D."/>
            <person name="Ebbesson L."/>
            <person name="Teles M."/>
            <person name="MacKenzie S."/>
            <person name="Amaro C."/>
        </authorList>
    </citation>
    <scope>NUCLEOTIDE SEQUENCE</scope>
</reference>
<feature type="region of interest" description="Disordered" evidence="1">
    <location>
        <begin position="1"/>
        <end position="24"/>
    </location>
</feature>
<feature type="compositionally biased region" description="Pro residues" evidence="1">
    <location>
        <begin position="15"/>
        <end position="24"/>
    </location>
</feature>
<evidence type="ECO:0000256" key="1">
    <source>
        <dbReference type="SAM" id="MobiDB-lite"/>
    </source>
</evidence>
<name>A0A0E9S7F4_ANGAN</name>